<dbReference type="GO" id="GO:0005886">
    <property type="term" value="C:plasma membrane"/>
    <property type="evidence" value="ECO:0007669"/>
    <property type="project" value="UniProtKB-SubCell"/>
</dbReference>
<feature type="transmembrane region" description="Helical" evidence="7">
    <location>
        <begin position="231"/>
        <end position="255"/>
    </location>
</feature>
<feature type="transmembrane region" description="Helical" evidence="7">
    <location>
        <begin position="70"/>
        <end position="94"/>
    </location>
</feature>
<evidence type="ECO:0000313" key="10">
    <source>
        <dbReference type="Proteomes" id="UP000053941"/>
    </source>
</evidence>
<dbReference type="Proteomes" id="UP000053941">
    <property type="component" value="Unassembled WGS sequence"/>
</dbReference>
<dbReference type="GO" id="GO:0055085">
    <property type="term" value="P:transmembrane transport"/>
    <property type="evidence" value="ECO:0007669"/>
    <property type="project" value="InterPro"/>
</dbReference>
<proteinExistence type="inferred from homology"/>
<keyword evidence="3" id="KW-1003">Cell membrane</keyword>
<feature type="transmembrane region" description="Helical" evidence="7">
    <location>
        <begin position="189"/>
        <end position="211"/>
    </location>
</feature>
<reference evidence="9 10" key="1">
    <citation type="submission" date="2015-10" db="EMBL/GenBank/DDBJ databases">
        <title>Metagenome-Assembled Genomes uncover a global brackish microbiome.</title>
        <authorList>
            <person name="Hugerth L.W."/>
            <person name="Larsson J."/>
            <person name="Alneberg J."/>
            <person name="Lindh M.V."/>
            <person name="Legrand C."/>
            <person name="Pinhassi J."/>
            <person name="Andersson A.F."/>
        </authorList>
    </citation>
    <scope>NUCLEOTIDE SEQUENCE [LARGE SCALE GENOMIC DNA]</scope>
    <source>
        <strain evidence="9">BACL2 MAG-120802-bin41</strain>
    </source>
</reference>
<dbReference type="AlphaFoldDB" id="A0A0R2P2S9"/>
<feature type="transmembrane region" description="Helical" evidence="7">
    <location>
        <begin position="9"/>
        <end position="30"/>
    </location>
</feature>
<dbReference type="Pfam" id="PF00528">
    <property type="entry name" value="BPD_transp_1"/>
    <property type="match status" value="1"/>
</dbReference>
<gene>
    <name evidence="9" type="ORF">ABR60_04145</name>
</gene>
<evidence type="ECO:0000256" key="1">
    <source>
        <dbReference type="ARBA" id="ARBA00004651"/>
    </source>
</evidence>
<organism evidence="9 10">
    <name type="scientific">Actinobacteria bacterium BACL2 MAG-120802-bin41</name>
    <dbReference type="NCBI Taxonomy" id="1655568"/>
    <lineage>
        <taxon>Bacteria</taxon>
        <taxon>Bacillati</taxon>
        <taxon>Actinomycetota</taxon>
        <taxon>Actinomycetes</taxon>
        <taxon>Actinomycetes incertae sedis</taxon>
        <taxon>ac1 cluster</taxon>
    </lineage>
</organism>
<keyword evidence="6 7" id="KW-0472">Membrane</keyword>
<evidence type="ECO:0000256" key="4">
    <source>
        <dbReference type="ARBA" id="ARBA00022692"/>
    </source>
</evidence>
<accession>A0A0R2P2S9</accession>
<dbReference type="EMBL" id="LIAS01000006">
    <property type="protein sequence ID" value="KRO31298.1"/>
    <property type="molecule type" value="Genomic_DNA"/>
</dbReference>
<dbReference type="Gene3D" id="1.10.3720.10">
    <property type="entry name" value="MetI-like"/>
    <property type="match status" value="1"/>
</dbReference>
<dbReference type="PANTHER" id="PTHR43744">
    <property type="entry name" value="ABC TRANSPORTER PERMEASE PROTEIN MG189-RELATED-RELATED"/>
    <property type="match status" value="1"/>
</dbReference>
<keyword evidence="2 7" id="KW-0813">Transport</keyword>
<dbReference type="SUPFAM" id="SSF161098">
    <property type="entry name" value="MetI-like"/>
    <property type="match status" value="1"/>
</dbReference>
<evidence type="ECO:0000256" key="2">
    <source>
        <dbReference type="ARBA" id="ARBA00022448"/>
    </source>
</evidence>
<evidence type="ECO:0000256" key="5">
    <source>
        <dbReference type="ARBA" id="ARBA00022989"/>
    </source>
</evidence>
<dbReference type="PROSITE" id="PS50928">
    <property type="entry name" value="ABC_TM1"/>
    <property type="match status" value="1"/>
</dbReference>
<protein>
    <submittedName>
        <fullName evidence="9">ABC transporter permease</fullName>
    </submittedName>
</protein>
<dbReference type="CDD" id="cd06261">
    <property type="entry name" value="TM_PBP2"/>
    <property type="match status" value="1"/>
</dbReference>
<evidence type="ECO:0000259" key="8">
    <source>
        <dbReference type="PROSITE" id="PS50928"/>
    </source>
</evidence>
<dbReference type="PANTHER" id="PTHR43744:SF12">
    <property type="entry name" value="ABC TRANSPORTER PERMEASE PROTEIN MG189-RELATED"/>
    <property type="match status" value="1"/>
</dbReference>
<evidence type="ECO:0000256" key="6">
    <source>
        <dbReference type="ARBA" id="ARBA00023136"/>
    </source>
</evidence>
<dbReference type="InterPro" id="IPR035906">
    <property type="entry name" value="MetI-like_sf"/>
</dbReference>
<comment type="similarity">
    <text evidence="7">Belongs to the binding-protein-dependent transport system permease family.</text>
</comment>
<dbReference type="InterPro" id="IPR000515">
    <property type="entry name" value="MetI-like"/>
</dbReference>
<evidence type="ECO:0000313" key="9">
    <source>
        <dbReference type="EMBL" id="KRO31298.1"/>
    </source>
</evidence>
<comment type="subcellular location">
    <subcellularLocation>
        <location evidence="1 7">Cell membrane</location>
        <topology evidence="1 7">Multi-pass membrane protein</topology>
    </subcellularLocation>
</comment>
<sequence>MIYKVGRAFGLTLFSVLILIPVLVVVLGSFKGDLELMTKPLALPERWSFDNYRNLLEGGQIANNFKNSTIVTLFSVLLTLFISSLASFGIARIIHVSGKVLLLLFTMGLAIPAATSIIGIYQLFVTLNLTNTLHGLVIINVASTLPISIFILSAFFRQIPTEIYESAAMDGAKPFRLYRSVALPLSRPSMGAVAIFLFVITWNDLLYPLLLITRSDLKTLPLALIDYRGEYAINFSMIFTAVMVASIPMVVMYLAMQKSFVSGLTAGAVKG</sequence>
<evidence type="ECO:0000256" key="7">
    <source>
        <dbReference type="RuleBase" id="RU363032"/>
    </source>
</evidence>
<feature type="transmembrane region" description="Helical" evidence="7">
    <location>
        <begin position="101"/>
        <end position="124"/>
    </location>
</feature>
<name>A0A0R2P2S9_9ACTN</name>
<comment type="caution">
    <text evidence="9">The sequence shown here is derived from an EMBL/GenBank/DDBJ whole genome shotgun (WGS) entry which is preliminary data.</text>
</comment>
<feature type="domain" description="ABC transmembrane type-1" evidence="8">
    <location>
        <begin position="65"/>
        <end position="256"/>
    </location>
</feature>
<keyword evidence="4 7" id="KW-0812">Transmembrane</keyword>
<feature type="transmembrane region" description="Helical" evidence="7">
    <location>
        <begin position="136"/>
        <end position="156"/>
    </location>
</feature>
<keyword evidence="5 7" id="KW-1133">Transmembrane helix</keyword>
<evidence type="ECO:0000256" key="3">
    <source>
        <dbReference type="ARBA" id="ARBA00022475"/>
    </source>
</evidence>